<dbReference type="Proteomes" id="UP001363151">
    <property type="component" value="Unassembled WGS sequence"/>
</dbReference>
<protein>
    <submittedName>
        <fullName evidence="3">Calcium ion binding protein</fullName>
    </submittedName>
</protein>
<dbReference type="Pfam" id="PF13499">
    <property type="entry name" value="EF-hand_7"/>
    <property type="match status" value="1"/>
</dbReference>
<dbReference type="InterPro" id="IPR018247">
    <property type="entry name" value="EF_Hand_1_Ca_BS"/>
</dbReference>
<dbReference type="CDD" id="cd00051">
    <property type="entry name" value="EFh"/>
    <property type="match status" value="1"/>
</dbReference>
<feature type="domain" description="EF-hand" evidence="2">
    <location>
        <begin position="78"/>
        <end position="113"/>
    </location>
</feature>
<gene>
    <name evidence="3" type="ORF">SO694_00019464</name>
</gene>
<sequence>MLRPAGRDKPAEPRFVSRPKTSVLTLEAVEERLGPERRRKQGLSKRAKRLVNESAEESAERWLRVRGAVAAGGAFSVAQRRKLRRFFDELDEDGSGHISVEELLGPLLAFGLASSEGDVSAFVDEVDEDASGQICYPEFVRALQAAEKKRVTARAPLRAAGRRPVVKLRSDPAGGLHATRSLPALQVVQRGKDGALLHGDPRFKKRQMSMAAMGIARRRHKEKRHDAHPLEQLQAAGDGALELDTLISLRRRERLMATIESSLPTTGDLEGIRWEEQRLRQRLFAGGHHDEGAAGAAARAAETEKLAALQEQRRALLDVAGETRLLMAALEKAVRFDQGMERLREQPARARDANRHNSVQLAPLAKADFSREVLATGEAAVRAGKW</sequence>
<evidence type="ECO:0000313" key="4">
    <source>
        <dbReference type="Proteomes" id="UP001363151"/>
    </source>
</evidence>
<dbReference type="EMBL" id="JBBJCI010000152">
    <property type="protein sequence ID" value="KAK7241913.1"/>
    <property type="molecule type" value="Genomic_DNA"/>
</dbReference>
<keyword evidence="1" id="KW-0106">Calcium</keyword>
<reference evidence="3 4" key="1">
    <citation type="submission" date="2024-03" db="EMBL/GenBank/DDBJ databases">
        <title>Aureococcus anophagefferens CCMP1851 and Kratosvirus quantuckense: Draft genome of a second virus-susceptible host strain in the model system.</title>
        <authorList>
            <person name="Chase E."/>
            <person name="Truchon A.R."/>
            <person name="Schepens W."/>
            <person name="Wilhelm S.W."/>
        </authorList>
    </citation>
    <scope>NUCLEOTIDE SEQUENCE [LARGE SCALE GENOMIC DNA]</scope>
    <source>
        <strain evidence="3 4">CCMP1851</strain>
    </source>
</reference>
<dbReference type="SUPFAM" id="SSF47473">
    <property type="entry name" value="EF-hand"/>
    <property type="match status" value="1"/>
</dbReference>
<dbReference type="InterPro" id="IPR011992">
    <property type="entry name" value="EF-hand-dom_pair"/>
</dbReference>
<dbReference type="Gene3D" id="1.10.238.10">
    <property type="entry name" value="EF-hand"/>
    <property type="match status" value="1"/>
</dbReference>
<accession>A0ABR1G072</accession>
<keyword evidence="4" id="KW-1185">Reference proteome</keyword>
<evidence type="ECO:0000256" key="1">
    <source>
        <dbReference type="ARBA" id="ARBA00022837"/>
    </source>
</evidence>
<organism evidence="3 4">
    <name type="scientific">Aureococcus anophagefferens</name>
    <name type="common">Harmful bloom alga</name>
    <dbReference type="NCBI Taxonomy" id="44056"/>
    <lineage>
        <taxon>Eukaryota</taxon>
        <taxon>Sar</taxon>
        <taxon>Stramenopiles</taxon>
        <taxon>Ochrophyta</taxon>
        <taxon>Pelagophyceae</taxon>
        <taxon>Pelagomonadales</taxon>
        <taxon>Pelagomonadaceae</taxon>
        <taxon>Aureococcus</taxon>
    </lineage>
</organism>
<dbReference type="PROSITE" id="PS00018">
    <property type="entry name" value="EF_HAND_1"/>
    <property type="match status" value="2"/>
</dbReference>
<dbReference type="SMART" id="SM00054">
    <property type="entry name" value="EFh"/>
    <property type="match status" value="2"/>
</dbReference>
<comment type="caution">
    <text evidence="3">The sequence shown here is derived from an EMBL/GenBank/DDBJ whole genome shotgun (WGS) entry which is preliminary data.</text>
</comment>
<dbReference type="PROSITE" id="PS50222">
    <property type="entry name" value="EF_HAND_2"/>
    <property type="match status" value="2"/>
</dbReference>
<feature type="domain" description="EF-hand" evidence="2">
    <location>
        <begin position="114"/>
        <end position="149"/>
    </location>
</feature>
<dbReference type="InterPro" id="IPR002048">
    <property type="entry name" value="EF_hand_dom"/>
</dbReference>
<evidence type="ECO:0000259" key="2">
    <source>
        <dbReference type="PROSITE" id="PS50222"/>
    </source>
</evidence>
<proteinExistence type="predicted"/>
<name>A0ABR1G072_AURAN</name>
<evidence type="ECO:0000313" key="3">
    <source>
        <dbReference type="EMBL" id="KAK7241913.1"/>
    </source>
</evidence>